<evidence type="ECO:0000259" key="2">
    <source>
        <dbReference type="PROSITE" id="PS50179"/>
    </source>
</evidence>
<dbReference type="GO" id="GO:0051666">
    <property type="term" value="P:actin cortical patch localization"/>
    <property type="evidence" value="ECO:0007669"/>
    <property type="project" value="TreeGrafter"/>
</dbReference>
<dbReference type="PANTHER" id="PTHR47789:SF2">
    <property type="entry name" value="VHS DOMAIN-CONTAINING PROTEIN"/>
    <property type="match status" value="1"/>
</dbReference>
<name>A0A8H3D2M7_9AGAM</name>
<reference evidence="3" key="1">
    <citation type="submission" date="2021-01" db="EMBL/GenBank/DDBJ databases">
        <authorList>
            <person name="Kaushik A."/>
        </authorList>
    </citation>
    <scope>NUCLEOTIDE SEQUENCE</scope>
    <source>
        <strain evidence="3">AG4-RS23</strain>
    </source>
</reference>
<evidence type="ECO:0000313" key="4">
    <source>
        <dbReference type="Proteomes" id="UP000663861"/>
    </source>
</evidence>
<dbReference type="GO" id="GO:0043130">
    <property type="term" value="F:ubiquitin binding"/>
    <property type="evidence" value="ECO:0007669"/>
    <property type="project" value="InterPro"/>
</dbReference>
<dbReference type="GO" id="GO:0006897">
    <property type="term" value="P:endocytosis"/>
    <property type="evidence" value="ECO:0007669"/>
    <property type="project" value="InterPro"/>
</dbReference>
<organism evidence="3 4">
    <name type="scientific">Rhizoctonia solani</name>
    <dbReference type="NCBI Taxonomy" id="456999"/>
    <lineage>
        <taxon>Eukaryota</taxon>
        <taxon>Fungi</taxon>
        <taxon>Dikarya</taxon>
        <taxon>Basidiomycota</taxon>
        <taxon>Agaricomycotina</taxon>
        <taxon>Agaricomycetes</taxon>
        <taxon>Cantharellales</taxon>
        <taxon>Ceratobasidiaceae</taxon>
        <taxon>Rhizoctonia</taxon>
    </lineage>
</organism>
<evidence type="ECO:0000256" key="1">
    <source>
        <dbReference type="SAM" id="MobiDB-lite"/>
    </source>
</evidence>
<gene>
    <name evidence="3" type="ORF">RDB_LOCUS132048</name>
</gene>
<dbReference type="PROSITE" id="PS50179">
    <property type="entry name" value="VHS"/>
    <property type="match status" value="1"/>
</dbReference>
<evidence type="ECO:0000313" key="3">
    <source>
        <dbReference type="EMBL" id="CAE6507485.1"/>
    </source>
</evidence>
<dbReference type="InterPro" id="IPR045007">
    <property type="entry name" value="LSB5"/>
</dbReference>
<feature type="non-terminal residue" evidence="3">
    <location>
        <position position="1"/>
    </location>
</feature>
<dbReference type="AlphaFoldDB" id="A0A8H3D2M7"/>
<dbReference type="PANTHER" id="PTHR47789">
    <property type="entry name" value="LAS SEVENTEEN-BINDING PROTEIN 5"/>
    <property type="match status" value="1"/>
</dbReference>
<proteinExistence type="predicted"/>
<comment type="caution">
    <text evidence="3">The sequence shown here is derived from an EMBL/GenBank/DDBJ whole genome shotgun (WGS) entry which is preliminary data.</text>
</comment>
<dbReference type="Proteomes" id="UP000663861">
    <property type="component" value="Unassembled WGS sequence"/>
</dbReference>
<dbReference type="SUPFAM" id="SSF48464">
    <property type="entry name" value="ENTH/VHS domain"/>
    <property type="match status" value="1"/>
</dbReference>
<dbReference type="InterPro" id="IPR008942">
    <property type="entry name" value="ENTH_VHS"/>
</dbReference>
<feature type="compositionally biased region" description="Basic and acidic residues" evidence="1">
    <location>
        <begin position="281"/>
        <end position="293"/>
    </location>
</feature>
<accession>A0A8H3D2M7</accession>
<dbReference type="GO" id="GO:0035091">
    <property type="term" value="F:phosphatidylinositol binding"/>
    <property type="evidence" value="ECO:0007669"/>
    <property type="project" value="InterPro"/>
</dbReference>
<dbReference type="CDD" id="cd16980">
    <property type="entry name" value="VHS_Lsb5"/>
    <property type="match status" value="1"/>
</dbReference>
<dbReference type="Gene3D" id="1.25.40.90">
    <property type="match status" value="1"/>
</dbReference>
<dbReference type="Pfam" id="PF00790">
    <property type="entry name" value="VHS"/>
    <property type="match status" value="1"/>
</dbReference>
<protein>
    <recommendedName>
        <fullName evidence="2">VHS domain-containing protein</fullName>
    </recommendedName>
</protein>
<dbReference type="GO" id="GO:0030479">
    <property type="term" value="C:actin cortical patch"/>
    <property type="evidence" value="ECO:0007669"/>
    <property type="project" value="TreeGrafter"/>
</dbReference>
<dbReference type="EMBL" id="CAJMWY010003796">
    <property type="protein sequence ID" value="CAE6507485.1"/>
    <property type="molecule type" value="Genomic_DNA"/>
</dbReference>
<sequence length="307" mass="34869">HKPHSTSSLSAPSTPCDAIGHFDAPWQYTNEEQDGVVLRKGGRMLNSYRPRSSLGDLKSIRYPNRELEKDRGRHSFKEYFDAPQEKARARSCEGERGWNRRYGRVDIERTQWEMSRLIGFATSTCVEDWEGIKAICDRVNQSDSEAKEACKALRRDIKFGLPTTQLSASRLWAILMQNCAQYFVAHTTNRNFLGVIENVVLSPATTSVVRDRLVEVVGTSVYLLKDSRNVKSYQSTWRKLRLQLKLIYSPEGLKTPVDDTFWNFSPPKSMASSPTELGHPSVKETSDLQEGKRGYGSHQRGSHLQAP</sequence>
<dbReference type="GO" id="GO:0007015">
    <property type="term" value="P:actin filament organization"/>
    <property type="evidence" value="ECO:0007669"/>
    <property type="project" value="InterPro"/>
</dbReference>
<dbReference type="SMART" id="SM00288">
    <property type="entry name" value="VHS"/>
    <property type="match status" value="1"/>
</dbReference>
<feature type="domain" description="VHS" evidence="2">
    <location>
        <begin position="127"/>
        <end position="241"/>
    </location>
</feature>
<feature type="region of interest" description="Disordered" evidence="1">
    <location>
        <begin position="268"/>
        <end position="307"/>
    </location>
</feature>
<dbReference type="InterPro" id="IPR002014">
    <property type="entry name" value="VHS_dom"/>
</dbReference>
<dbReference type="GO" id="GO:0007034">
    <property type="term" value="P:vacuolar transport"/>
    <property type="evidence" value="ECO:0007669"/>
    <property type="project" value="UniProtKB-ARBA"/>
</dbReference>